<dbReference type="RefSeq" id="WP_111344799.1">
    <property type="nucleotide sequence ID" value="NZ_QLII01000001.1"/>
</dbReference>
<dbReference type="EMBL" id="QLII01000001">
    <property type="protein sequence ID" value="RAI75896.1"/>
    <property type="molecule type" value="Genomic_DNA"/>
</dbReference>
<gene>
    <name evidence="7" type="ORF">HMF3257_20140</name>
</gene>
<keyword evidence="4" id="KW-0560">Oxidoreductase</keyword>
<proteinExistence type="inferred from homology"/>
<evidence type="ECO:0000259" key="6">
    <source>
        <dbReference type="Pfam" id="PF05199"/>
    </source>
</evidence>
<evidence type="ECO:0008006" key="9">
    <source>
        <dbReference type="Google" id="ProtNLM"/>
    </source>
</evidence>
<comment type="caution">
    <text evidence="7">The sequence shown here is derived from an EMBL/GenBank/DDBJ whole genome shotgun (WGS) entry which is preliminary data.</text>
</comment>
<evidence type="ECO:0000313" key="8">
    <source>
        <dbReference type="Proteomes" id="UP000249016"/>
    </source>
</evidence>
<keyword evidence="3" id="KW-0274">FAD</keyword>
<protein>
    <recommendedName>
        <fullName evidence="9">GMC family oxidoreductase</fullName>
    </recommendedName>
</protein>
<dbReference type="InterPro" id="IPR036188">
    <property type="entry name" value="FAD/NAD-bd_sf"/>
</dbReference>
<evidence type="ECO:0000313" key="7">
    <source>
        <dbReference type="EMBL" id="RAI75896.1"/>
    </source>
</evidence>
<comment type="similarity">
    <text evidence="1">Belongs to the GMC oxidoreductase family.</text>
</comment>
<dbReference type="AlphaFoldDB" id="A0A327NPG1"/>
<sequence length="458" mass="49721">MMAKVYKEGGLQQTKRADMSVLQGECVGGGSIINNAVCYKMPSIVKEKWERDYGLSLSGLEDAYNQIGRELGIAPLGAGGINQQVANRFIQGVNAFNSSLSSSAKPLQQAKIADVNGVNAIGDGLWNLGNKYLRKRSMLETYIPWAESNGLSANQEKGVSVSSNTTAIQFDHQNGCATSVLIRLASGQLKRVKVRKAVVVAGGTIASSHFLMRSGVARPVGQRMSCNFAMPLVFTFKEKIRAYDGEQITMGAIDGESRMVFETYFNPPSAFGLSLPFYFGRHTQLMNQYEQLLNFGVLIGSEPNGTILPKADLLNGRAFTWRLGTTDQQNIRYALKTLLRIGQGAGALNATVPLQPGIEFDLSPGNITQFDRFIDTYPLSTSTIHLNTAHPQGGNLMAGPTASNEILDQRVVDETFRVIGYSNVFVADASVFPTSMHLNPQWTIMAMSSLAAQNVLGI</sequence>
<dbReference type="GO" id="GO:0050660">
    <property type="term" value="F:flavin adenine dinucleotide binding"/>
    <property type="evidence" value="ECO:0007669"/>
    <property type="project" value="InterPro"/>
</dbReference>
<dbReference type="Proteomes" id="UP000249016">
    <property type="component" value="Unassembled WGS sequence"/>
</dbReference>
<dbReference type="GO" id="GO:0016614">
    <property type="term" value="F:oxidoreductase activity, acting on CH-OH group of donors"/>
    <property type="evidence" value="ECO:0007669"/>
    <property type="project" value="InterPro"/>
</dbReference>
<reference evidence="7 8" key="1">
    <citation type="submission" date="2018-06" db="EMBL/GenBank/DDBJ databases">
        <title>Spirosoma sp. HMF3257 Genome sequencing and assembly.</title>
        <authorList>
            <person name="Kang H."/>
            <person name="Cha I."/>
            <person name="Kim H."/>
            <person name="Kang J."/>
            <person name="Joh K."/>
        </authorList>
    </citation>
    <scope>NUCLEOTIDE SEQUENCE [LARGE SCALE GENOMIC DNA]</scope>
    <source>
        <strain evidence="7 8">HMF3257</strain>
    </source>
</reference>
<dbReference type="PANTHER" id="PTHR46056">
    <property type="entry name" value="LONG-CHAIN-ALCOHOL OXIDASE"/>
    <property type="match status" value="1"/>
</dbReference>
<evidence type="ECO:0000256" key="2">
    <source>
        <dbReference type="ARBA" id="ARBA00022630"/>
    </source>
</evidence>
<evidence type="ECO:0000256" key="4">
    <source>
        <dbReference type="ARBA" id="ARBA00023002"/>
    </source>
</evidence>
<dbReference type="OrthoDB" id="9787779at2"/>
<dbReference type="InterPro" id="IPR007867">
    <property type="entry name" value="GMC_OxRtase_C"/>
</dbReference>
<evidence type="ECO:0000259" key="5">
    <source>
        <dbReference type="Pfam" id="PF00732"/>
    </source>
</evidence>
<feature type="domain" description="Glucose-methanol-choline oxidoreductase N-terminal" evidence="5">
    <location>
        <begin position="2"/>
        <end position="224"/>
    </location>
</feature>
<dbReference type="PANTHER" id="PTHR46056:SF12">
    <property type="entry name" value="LONG-CHAIN-ALCOHOL OXIDASE"/>
    <property type="match status" value="1"/>
</dbReference>
<accession>A0A327NPG1</accession>
<dbReference type="SUPFAM" id="SSF51905">
    <property type="entry name" value="FAD/NAD(P)-binding domain"/>
    <property type="match status" value="1"/>
</dbReference>
<keyword evidence="8" id="KW-1185">Reference proteome</keyword>
<evidence type="ECO:0000256" key="1">
    <source>
        <dbReference type="ARBA" id="ARBA00010790"/>
    </source>
</evidence>
<evidence type="ECO:0000256" key="3">
    <source>
        <dbReference type="ARBA" id="ARBA00022827"/>
    </source>
</evidence>
<dbReference type="InterPro" id="IPR000172">
    <property type="entry name" value="GMC_OxRdtase_N"/>
</dbReference>
<feature type="domain" description="Glucose-methanol-choline oxidoreductase C-terminal" evidence="6">
    <location>
        <begin position="319"/>
        <end position="447"/>
    </location>
</feature>
<organism evidence="7 8">
    <name type="scientific">Spirosoma telluris</name>
    <dbReference type="NCBI Taxonomy" id="2183553"/>
    <lineage>
        <taxon>Bacteria</taxon>
        <taxon>Pseudomonadati</taxon>
        <taxon>Bacteroidota</taxon>
        <taxon>Cytophagia</taxon>
        <taxon>Cytophagales</taxon>
        <taxon>Cytophagaceae</taxon>
        <taxon>Spirosoma</taxon>
    </lineage>
</organism>
<dbReference type="Pfam" id="PF05199">
    <property type="entry name" value="GMC_oxred_C"/>
    <property type="match status" value="1"/>
</dbReference>
<name>A0A327NPG1_9BACT</name>
<keyword evidence="2" id="KW-0285">Flavoprotein</keyword>
<dbReference type="Gene3D" id="3.50.50.60">
    <property type="entry name" value="FAD/NAD(P)-binding domain"/>
    <property type="match status" value="2"/>
</dbReference>
<dbReference type="Pfam" id="PF00732">
    <property type="entry name" value="GMC_oxred_N"/>
    <property type="match status" value="1"/>
</dbReference>